<dbReference type="InterPro" id="IPR029052">
    <property type="entry name" value="Metallo-depent_PP-like"/>
</dbReference>
<evidence type="ECO:0000256" key="2">
    <source>
        <dbReference type="ARBA" id="ARBA00001962"/>
    </source>
</evidence>
<evidence type="ECO:0000259" key="12">
    <source>
        <dbReference type="Pfam" id="PF14008"/>
    </source>
</evidence>
<evidence type="ECO:0000256" key="8">
    <source>
        <dbReference type="ARBA" id="ARBA00022833"/>
    </source>
</evidence>
<keyword evidence="7 10" id="KW-0732">Signal</keyword>
<dbReference type="GO" id="GO:0046872">
    <property type="term" value="F:metal ion binding"/>
    <property type="evidence" value="ECO:0007669"/>
    <property type="project" value="InterPro"/>
</dbReference>
<feature type="domain" description="Purple acid phosphatase C-terminal" evidence="12">
    <location>
        <begin position="576"/>
        <end position="633"/>
    </location>
</feature>
<organism evidence="15 16">
    <name type="scientific">Deinandra increscens subsp. villosa</name>
    <dbReference type="NCBI Taxonomy" id="3103831"/>
    <lineage>
        <taxon>Eukaryota</taxon>
        <taxon>Viridiplantae</taxon>
        <taxon>Streptophyta</taxon>
        <taxon>Embryophyta</taxon>
        <taxon>Tracheophyta</taxon>
        <taxon>Spermatophyta</taxon>
        <taxon>Magnoliopsida</taxon>
        <taxon>eudicotyledons</taxon>
        <taxon>Gunneridae</taxon>
        <taxon>Pentapetalae</taxon>
        <taxon>asterids</taxon>
        <taxon>campanulids</taxon>
        <taxon>Asterales</taxon>
        <taxon>Asteraceae</taxon>
        <taxon>Asteroideae</taxon>
        <taxon>Heliantheae alliance</taxon>
        <taxon>Madieae</taxon>
        <taxon>Madiinae</taxon>
        <taxon>Deinandra</taxon>
    </lineage>
</organism>
<comment type="cofactor">
    <cofactor evidence="1">
        <name>Zn(2+)</name>
        <dbReference type="ChEBI" id="CHEBI:29105"/>
    </cofactor>
</comment>
<accession>A0AAP0CQ20</accession>
<comment type="catalytic activity">
    <reaction evidence="10">
        <text>a phosphate monoester + H2O = an alcohol + phosphate</text>
        <dbReference type="Rhea" id="RHEA:15017"/>
        <dbReference type="ChEBI" id="CHEBI:15377"/>
        <dbReference type="ChEBI" id="CHEBI:30879"/>
        <dbReference type="ChEBI" id="CHEBI:43474"/>
        <dbReference type="ChEBI" id="CHEBI:67140"/>
        <dbReference type="EC" id="3.1.3.2"/>
    </reaction>
</comment>
<evidence type="ECO:0000256" key="1">
    <source>
        <dbReference type="ARBA" id="ARBA00001947"/>
    </source>
</evidence>
<comment type="caution">
    <text evidence="15">The sequence shown here is derived from an EMBL/GenBank/DDBJ whole genome shotgun (WGS) entry which is preliminary data.</text>
</comment>
<dbReference type="Pfam" id="PF16656">
    <property type="entry name" value="Pur_ac_phosph_N"/>
    <property type="match status" value="1"/>
</dbReference>
<evidence type="ECO:0000256" key="3">
    <source>
        <dbReference type="ARBA" id="ARBA00004613"/>
    </source>
</evidence>
<dbReference type="Gene3D" id="2.60.40.380">
    <property type="entry name" value="Purple acid phosphatase-like, N-terminal"/>
    <property type="match status" value="1"/>
</dbReference>
<dbReference type="Gene3D" id="3.60.21.10">
    <property type="match status" value="1"/>
</dbReference>
<evidence type="ECO:0000259" key="14">
    <source>
        <dbReference type="Pfam" id="PF17808"/>
    </source>
</evidence>
<comment type="subcellular location">
    <subcellularLocation>
        <location evidence="3">Secreted</location>
    </subcellularLocation>
</comment>
<reference evidence="15 16" key="1">
    <citation type="submission" date="2024-04" db="EMBL/GenBank/DDBJ databases">
        <title>The reference genome of an endangered Asteraceae, Deinandra increscens subsp. villosa, native to the Central Coast of California.</title>
        <authorList>
            <person name="Guilliams M."/>
            <person name="Hasenstab-Lehman K."/>
            <person name="Meyer R."/>
            <person name="Mcevoy S."/>
        </authorList>
    </citation>
    <scope>NUCLEOTIDE SEQUENCE [LARGE SCALE GENOMIC DNA]</scope>
    <source>
        <tissue evidence="15">Leaf</tissue>
    </source>
</reference>
<keyword evidence="9" id="KW-0325">Glycoprotein</keyword>
<dbReference type="InterPro" id="IPR040974">
    <property type="entry name" value="Fn3_PAP"/>
</dbReference>
<keyword evidence="8" id="KW-0862">Zinc</keyword>
<comment type="similarity">
    <text evidence="4 10">Belongs to the metallophosphoesterase superfamily. Purple acid phosphatase family.</text>
</comment>
<feature type="domain" description="Purple acid phosphatase N-terminal" evidence="13">
    <location>
        <begin position="225"/>
        <end position="326"/>
    </location>
</feature>
<dbReference type="GO" id="GO:0003993">
    <property type="term" value="F:acid phosphatase activity"/>
    <property type="evidence" value="ECO:0007669"/>
    <property type="project" value="UniProtKB-EC"/>
</dbReference>
<dbReference type="Proteomes" id="UP001408789">
    <property type="component" value="Unassembled WGS sequence"/>
</dbReference>
<dbReference type="Pfam" id="PF14008">
    <property type="entry name" value="Metallophos_C"/>
    <property type="match status" value="1"/>
</dbReference>
<evidence type="ECO:0000256" key="4">
    <source>
        <dbReference type="ARBA" id="ARBA00008723"/>
    </source>
</evidence>
<dbReference type="EC" id="3.1.3.2" evidence="10"/>
<feature type="domain" description="Purple acid phosphatase Fn3-like" evidence="14">
    <location>
        <begin position="88"/>
        <end position="219"/>
    </location>
</feature>
<comment type="cofactor">
    <cofactor evidence="2">
        <name>Fe cation</name>
        <dbReference type="ChEBI" id="CHEBI:24875"/>
    </cofactor>
</comment>
<dbReference type="InterPro" id="IPR041792">
    <property type="entry name" value="MPP_PAP"/>
</dbReference>
<dbReference type="GO" id="GO:0005576">
    <property type="term" value="C:extracellular region"/>
    <property type="evidence" value="ECO:0007669"/>
    <property type="project" value="UniProtKB-SubCell"/>
</dbReference>
<proteinExistence type="inferred from homology"/>
<sequence length="640" mass="71301">MYPPQCWIWVTTFFFSLLSFSHHGSSSSSYSSSVSSNLLPTNLLDTMDGFQNYTGISDFRLVNRRKLGACLNPNPYIKIQVSPTSALADDQMVTITVSGVLLPSKGDWVGMISPSHADVDVCPQNLLQYEQTGDFSELPLLCHYPVKAQYVSNDPGYIGCKKKECKKFDQRGKCLVTTCSASITFHVINIRTSIQFVFFAAGFQAPCVLAKSNVLEFANPKKPLYGHLSSVDSTGTSMRLTWVSGDKNPQRVQYANGKSQTSRVTTFSQDDMCTSAVLQSPAKDFGWHDPGYIHSVVMTGLKPSTGFSYTYGSDSAGWSARINLKTPPRGGSDELRFLAFGDMGKAPHDASVEHYIQPGSIAVIRAMADEVSSGKADSIFHIGDISYATGFLVEWDFFLHLISPVASRLSYMTAIGNHERDYVNSGSIYLTPDSGGECGVPYESYFPMPTAAKDKPWYSIEQGSVHFVVISTEHDWSKNSEQYQWMNRDMAFVDRSRTPWLIFTGHRPMYSSCGSVDPRFVLQVEPLLLAHKVDLVLFGHVHNYERTCAVYRNQCRGMPTKGADGVDTYDNKNYEAPVHAIIGMAGFRLDNFPPKAGRWSISRISEFGYARIHTTKTQLDFEFINANTKKVKDRFQIIKS</sequence>
<evidence type="ECO:0000259" key="13">
    <source>
        <dbReference type="Pfam" id="PF16656"/>
    </source>
</evidence>
<comment type="subunit">
    <text evidence="5">Homodimer.</text>
</comment>
<evidence type="ECO:0000259" key="11">
    <source>
        <dbReference type="Pfam" id="PF00149"/>
    </source>
</evidence>
<evidence type="ECO:0000256" key="6">
    <source>
        <dbReference type="ARBA" id="ARBA00022525"/>
    </source>
</evidence>
<evidence type="ECO:0000256" key="9">
    <source>
        <dbReference type="ARBA" id="ARBA00023180"/>
    </source>
</evidence>
<name>A0AAP0CQ20_9ASTR</name>
<protein>
    <recommendedName>
        <fullName evidence="10">Purple acid phosphatase</fullName>
        <ecNumber evidence="10">3.1.3.2</ecNumber>
    </recommendedName>
</protein>
<evidence type="ECO:0000256" key="10">
    <source>
        <dbReference type="RuleBase" id="RU361203"/>
    </source>
</evidence>
<feature type="signal peptide" evidence="10">
    <location>
        <begin position="1"/>
        <end position="26"/>
    </location>
</feature>
<dbReference type="PANTHER" id="PTHR45778:SF3">
    <property type="entry name" value="PURPLE ACID PHOSPHATASE"/>
    <property type="match status" value="1"/>
</dbReference>
<feature type="domain" description="Calcineurin-like phosphoesterase" evidence="11">
    <location>
        <begin position="335"/>
        <end position="544"/>
    </location>
</feature>
<dbReference type="AlphaFoldDB" id="A0AAP0CQ20"/>
<keyword evidence="6" id="KW-0964">Secreted</keyword>
<dbReference type="EMBL" id="JBCNJP010000023">
    <property type="protein sequence ID" value="KAK9058057.1"/>
    <property type="molecule type" value="Genomic_DNA"/>
</dbReference>
<dbReference type="CDD" id="cd00839">
    <property type="entry name" value="MPP_PAPs"/>
    <property type="match status" value="1"/>
</dbReference>
<dbReference type="PANTHER" id="PTHR45778">
    <property type="entry name" value="PURPLE ACID PHOSPHATASE-RELATED"/>
    <property type="match status" value="1"/>
</dbReference>
<gene>
    <name evidence="15" type="ORF">SSX86_022897</name>
</gene>
<evidence type="ECO:0000256" key="5">
    <source>
        <dbReference type="ARBA" id="ARBA00011738"/>
    </source>
</evidence>
<keyword evidence="10" id="KW-0378">Hydrolase</keyword>
<dbReference type="Pfam" id="PF17808">
    <property type="entry name" value="fn3_PAP"/>
    <property type="match status" value="1"/>
</dbReference>
<dbReference type="SUPFAM" id="SSF49363">
    <property type="entry name" value="Purple acid phosphatase, N-terminal domain"/>
    <property type="match status" value="1"/>
</dbReference>
<dbReference type="SUPFAM" id="SSF56300">
    <property type="entry name" value="Metallo-dependent phosphatases"/>
    <property type="match status" value="1"/>
</dbReference>
<keyword evidence="16" id="KW-1185">Reference proteome</keyword>
<dbReference type="InterPro" id="IPR008963">
    <property type="entry name" value="Purple_acid_Pase-like_N"/>
</dbReference>
<feature type="chain" id="PRO_5042672097" description="Purple acid phosphatase" evidence="10">
    <location>
        <begin position="27"/>
        <end position="640"/>
    </location>
</feature>
<dbReference type="InterPro" id="IPR004843">
    <property type="entry name" value="Calcineurin-like_PHP"/>
</dbReference>
<evidence type="ECO:0000313" key="16">
    <source>
        <dbReference type="Proteomes" id="UP001408789"/>
    </source>
</evidence>
<evidence type="ECO:0000313" key="15">
    <source>
        <dbReference type="EMBL" id="KAK9058057.1"/>
    </source>
</evidence>
<dbReference type="InterPro" id="IPR015914">
    <property type="entry name" value="PAPs_N"/>
</dbReference>
<dbReference type="Pfam" id="PF00149">
    <property type="entry name" value="Metallophos"/>
    <property type="match status" value="1"/>
</dbReference>
<dbReference type="InterPro" id="IPR025733">
    <property type="entry name" value="PAPs_C"/>
</dbReference>
<evidence type="ECO:0000256" key="7">
    <source>
        <dbReference type="ARBA" id="ARBA00022729"/>
    </source>
</evidence>